<sequence length="259" mass="27884">MRLNIRAELDYYFAEAADVLLALEVAPMADQRIVEDLLVVDGANGPLLPVPGEESIGRRTWLEAEGRFLATYTATVEVERATDPIAGLPAASRRALPALVVPYLWPSRYCEADRFAAFVAREFPGLEGGDLVLAMAAWIGEHVDYRPGTSDGTTTAADTFISRQGVCRDFAHLLTAFARAGGLPARAVSAYGLGVDPPDFHAVVEVWLADGWRLVDATGQSQADGLGRICVGRDATDISFMTIFGQAQLNQQTVTVTRG</sequence>
<reference evidence="2 3" key="1">
    <citation type="submission" date="2021-06" db="EMBL/GenBank/DDBJ databases">
        <title>Sphingomonas sp. XMGL2, whole genome shotgun sequencing project.</title>
        <authorList>
            <person name="Zhao G."/>
            <person name="Shen L."/>
        </authorList>
    </citation>
    <scope>NUCLEOTIDE SEQUENCE [LARGE SCALE GENOMIC DNA]</scope>
    <source>
        <strain evidence="2 3">XMGL2</strain>
    </source>
</reference>
<dbReference type="PANTHER" id="PTHR33490:SF12">
    <property type="entry name" value="BLL5557 PROTEIN"/>
    <property type="match status" value="1"/>
</dbReference>
<dbReference type="RefSeq" id="WP_216322723.1">
    <property type="nucleotide sequence ID" value="NZ_JAHKRT010000003.1"/>
</dbReference>
<feature type="domain" description="Transglutaminase-like" evidence="1">
    <location>
        <begin position="159"/>
        <end position="219"/>
    </location>
</feature>
<dbReference type="EMBL" id="JAHKRT010000003">
    <property type="protein sequence ID" value="MBU3077751.1"/>
    <property type="molecule type" value="Genomic_DNA"/>
</dbReference>
<evidence type="ECO:0000313" key="3">
    <source>
        <dbReference type="Proteomes" id="UP000776276"/>
    </source>
</evidence>
<dbReference type="Pfam" id="PF01841">
    <property type="entry name" value="Transglut_core"/>
    <property type="match status" value="1"/>
</dbReference>
<evidence type="ECO:0000259" key="1">
    <source>
        <dbReference type="SMART" id="SM00460"/>
    </source>
</evidence>
<dbReference type="Proteomes" id="UP000776276">
    <property type="component" value="Unassembled WGS sequence"/>
</dbReference>
<dbReference type="PANTHER" id="PTHR33490">
    <property type="entry name" value="BLR5614 PROTEIN-RELATED"/>
    <property type="match status" value="1"/>
</dbReference>
<accession>A0ABS6BJY0</accession>
<evidence type="ECO:0000313" key="2">
    <source>
        <dbReference type="EMBL" id="MBU3077751.1"/>
    </source>
</evidence>
<dbReference type="SMART" id="SM00460">
    <property type="entry name" value="TGc"/>
    <property type="match status" value="1"/>
</dbReference>
<comment type="caution">
    <text evidence="2">The sequence shown here is derived from an EMBL/GenBank/DDBJ whole genome shotgun (WGS) entry which is preliminary data.</text>
</comment>
<gene>
    <name evidence="2" type="ORF">KOF26_07720</name>
</gene>
<dbReference type="InterPro" id="IPR002931">
    <property type="entry name" value="Transglutaminase-like"/>
</dbReference>
<name>A0ABS6BJY0_9SPHN</name>
<protein>
    <submittedName>
        <fullName evidence="2">Transglutaminase family protein</fullName>
    </submittedName>
</protein>
<proteinExistence type="predicted"/>
<keyword evidence="3" id="KW-1185">Reference proteome</keyword>
<organism evidence="2 3">
    <name type="scientific">Sphingomonas quercus</name>
    <dbReference type="NCBI Taxonomy" id="2842451"/>
    <lineage>
        <taxon>Bacteria</taxon>
        <taxon>Pseudomonadati</taxon>
        <taxon>Pseudomonadota</taxon>
        <taxon>Alphaproteobacteria</taxon>
        <taxon>Sphingomonadales</taxon>
        <taxon>Sphingomonadaceae</taxon>
        <taxon>Sphingomonas</taxon>
    </lineage>
</organism>